<gene>
    <name evidence="1" type="ORF">V1525DRAFT_395437</name>
</gene>
<protein>
    <submittedName>
        <fullName evidence="1">Alkaline-phosphatase-like protein</fullName>
    </submittedName>
</protein>
<proteinExistence type="predicted"/>
<dbReference type="Proteomes" id="UP001433508">
    <property type="component" value="Unassembled WGS sequence"/>
</dbReference>
<dbReference type="EMBL" id="MU971340">
    <property type="protein sequence ID" value="KAK9240246.1"/>
    <property type="molecule type" value="Genomic_DNA"/>
</dbReference>
<name>A0ACC3T9G0_LIPKO</name>
<comment type="caution">
    <text evidence="1">The sequence shown here is derived from an EMBL/GenBank/DDBJ whole genome shotgun (WGS) entry which is preliminary data.</text>
</comment>
<sequence>MKLTRTSIFLAATAMPMIRAVKPNNYVFFLPDGYGPASETFARDYANYVDESTIKLPVDNLAIGYVRTKSLDSLVTDSAAAATAYACGIKTNNRAIGVDGDNIPCGTVLEAAKLDGYLTGLVVTSRITHASPAGFAAHVADRDMESEIAEQIVGYSHPLGRVVDVMMGGGKCFFLPKSNTDSCRDDDLDLWSIAEDVYHWTMTSSRAAFDSASDSDAVDIPFAFIPASGHMAYEVDRDPQLEPSLTDMAITALDILHRKAKEQDTGFFLFIEASRIDHGGHAHDPIAHLYDILEYNRAMLAVKRWVDDNDDTVLLSAADHECGGLTLGVPDYAWYPSVLTHADHSAQYYAAIYKNMRSFNYSAAMMESTLVDRVFGGYGIYNVTLAEIAGLAITNTPAVFLGELLSSRAGINWSTLGHTAVDVTLFGHGLHTEKLVGNHDNTDVCHFMADQLGLDLGKATRRLQSDESFVASIRSAANAKKFLRPFQHEHEDDIIQAHHKH</sequence>
<evidence type="ECO:0000313" key="2">
    <source>
        <dbReference type="Proteomes" id="UP001433508"/>
    </source>
</evidence>
<accession>A0ACC3T9G0</accession>
<keyword evidence="2" id="KW-1185">Reference proteome</keyword>
<evidence type="ECO:0000313" key="1">
    <source>
        <dbReference type="EMBL" id="KAK9240246.1"/>
    </source>
</evidence>
<reference evidence="2" key="1">
    <citation type="journal article" date="2024" name="Front. Bioeng. Biotechnol.">
        <title>Genome-scale model development and genomic sequencing of the oleaginous clade Lipomyces.</title>
        <authorList>
            <person name="Czajka J.J."/>
            <person name="Han Y."/>
            <person name="Kim J."/>
            <person name="Mondo S.J."/>
            <person name="Hofstad B.A."/>
            <person name="Robles A."/>
            <person name="Haridas S."/>
            <person name="Riley R."/>
            <person name="LaButti K."/>
            <person name="Pangilinan J."/>
            <person name="Andreopoulos W."/>
            <person name="Lipzen A."/>
            <person name="Yan J."/>
            <person name="Wang M."/>
            <person name="Ng V."/>
            <person name="Grigoriev I.V."/>
            <person name="Spatafora J.W."/>
            <person name="Magnuson J.K."/>
            <person name="Baker S.E."/>
            <person name="Pomraning K.R."/>
        </authorList>
    </citation>
    <scope>NUCLEOTIDE SEQUENCE [LARGE SCALE GENOMIC DNA]</scope>
    <source>
        <strain evidence="2">CBS 7786</strain>
    </source>
</reference>
<organism evidence="1 2">
    <name type="scientific">Lipomyces kononenkoae</name>
    <name type="common">Yeast</name>
    <dbReference type="NCBI Taxonomy" id="34357"/>
    <lineage>
        <taxon>Eukaryota</taxon>
        <taxon>Fungi</taxon>
        <taxon>Dikarya</taxon>
        <taxon>Ascomycota</taxon>
        <taxon>Saccharomycotina</taxon>
        <taxon>Lipomycetes</taxon>
        <taxon>Lipomycetales</taxon>
        <taxon>Lipomycetaceae</taxon>
        <taxon>Lipomyces</taxon>
    </lineage>
</organism>